<dbReference type="Gene3D" id="3.30.470.20">
    <property type="entry name" value="ATP-grasp fold, B domain"/>
    <property type="match status" value="1"/>
</dbReference>
<dbReference type="PANTHER" id="PTHR11609">
    <property type="entry name" value="PURINE BIOSYNTHESIS PROTEIN 6/7, PUR6/7"/>
    <property type="match status" value="1"/>
</dbReference>
<keyword evidence="1 4" id="KW-0547">Nucleotide-binding</keyword>
<dbReference type="InterPro" id="IPR011054">
    <property type="entry name" value="Rudment_hybrid_motif"/>
</dbReference>
<proteinExistence type="inferred from homology"/>
<organism evidence="6 7">
    <name type="scientific">Sapientia aquatica</name>
    <dbReference type="NCBI Taxonomy" id="1549640"/>
    <lineage>
        <taxon>Bacteria</taxon>
        <taxon>Pseudomonadati</taxon>
        <taxon>Pseudomonadota</taxon>
        <taxon>Betaproteobacteria</taxon>
        <taxon>Burkholderiales</taxon>
        <taxon>Oxalobacteraceae</taxon>
        <taxon>Sapientia</taxon>
    </lineage>
</organism>
<feature type="binding site" evidence="4">
    <location>
        <begin position="122"/>
        <end position="128"/>
    </location>
    <ligand>
        <name>ATP</name>
        <dbReference type="ChEBI" id="CHEBI:30616"/>
    </ligand>
</feature>
<keyword evidence="3 4" id="KW-0067">ATP-binding</keyword>
<evidence type="ECO:0000259" key="5">
    <source>
        <dbReference type="PROSITE" id="PS50975"/>
    </source>
</evidence>
<dbReference type="InterPro" id="IPR005875">
    <property type="entry name" value="PurK"/>
</dbReference>
<dbReference type="PANTHER" id="PTHR11609:SF5">
    <property type="entry name" value="PHOSPHORIBOSYLAMINOIMIDAZOLE CARBOXYLASE"/>
    <property type="match status" value="1"/>
</dbReference>
<feature type="binding site" evidence="4">
    <location>
        <position position="157"/>
    </location>
    <ligand>
        <name>ATP</name>
        <dbReference type="ChEBI" id="CHEBI:30616"/>
    </ligand>
</feature>
<comment type="pathway">
    <text evidence="4">Purine metabolism; IMP biosynthesis via de novo pathway; 5-amino-1-(5-phospho-D-ribosyl)imidazole-4-carboxylate from 5-amino-1-(5-phospho-D-ribosyl)imidazole (N5-CAIR route): step 1/2.</text>
</comment>
<dbReference type="InterPro" id="IPR013815">
    <property type="entry name" value="ATP_grasp_subdomain_1"/>
</dbReference>
<dbReference type="UniPathway" id="UPA00074">
    <property type="reaction ID" value="UER00942"/>
</dbReference>
<dbReference type="InterPro" id="IPR016185">
    <property type="entry name" value="PreATP-grasp_dom_sf"/>
</dbReference>
<feature type="binding site" evidence="4">
    <location>
        <begin position="233"/>
        <end position="234"/>
    </location>
    <ligand>
        <name>ATP</name>
        <dbReference type="ChEBI" id="CHEBI:30616"/>
    </ligand>
</feature>
<evidence type="ECO:0000256" key="1">
    <source>
        <dbReference type="ARBA" id="ARBA00022741"/>
    </source>
</evidence>
<comment type="similarity">
    <text evidence="4">Belongs to the PurK/PurT family.</text>
</comment>
<dbReference type="InterPro" id="IPR011761">
    <property type="entry name" value="ATP-grasp"/>
</dbReference>
<feature type="binding site" evidence="4">
    <location>
        <position position="77"/>
    </location>
    <ligand>
        <name>ATP</name>
        <dbReference type="ChEBI" id="CHEBI:30616"/>
    </ligand>
</feature>
<dbReference type="GO" id="GO:0005829">
    <property type="term" value="C:cytosol"/>
    <property type="evidence" value="ECO:0007669"/>
    <property type="project" value="TreeGrafter"/>
</dbReference>
<evidence type="ECO:0000313" key="7">
    <source>
        <dbReference type="Proteomes" id="UP000294829"/>
    </source>
</evidence>
<name>A0A4R5W3E7_9BURK</name>
<gene>
    <name evidence="4 6" type="primary">purK</name>
    <name evidence="6" type="ORF">E2I14_08820</name>
</gene>
<dbReference type="OrthoDB" id="9804625at2"/>
<dbReference type="Pfam" id="PF17769">
    <property type="entry name" value="PurK_C"/>
    <property type="match status" value="1"/>
</dbReference>
<dbReference type="SUPFAM" id="SSF51246">
    <property type="entry name" value="Rudiment single hybrid motif"/>
    <property type="match status" value="1"/>
</dbReference>
<dbReference type="NCBIfam" id="NF004678">
    <property type="entry name" value="PRK06019.1-4"/>
    <property type="match status" value="1"/>
</dbReference>
<accession>A0A4R5W3E7</accession>
<feature type="binding site" evidence="4">
    <location>
        <begin position="149"/>
        <end position="152"/>
    </location>
    <ligand>
        <name>ATP</name>
        <dbReference type="ChEBI" id="CHEBI:30616"/>
    </ligand>
</feature>
<comment type="subunit">
    <text evidence="4">Homodimer.</text>
</comment>
<evidence type="ECO:0000256" key="2">
    <source>
        <dbReference type="ARBA" id="ARBA00022755"/>
    </source>
</evidence>
<dbReference type="GO" id="GO:0006189">
    <property type="term" value="P:'de novo' IMP biosynthetic process"/>
    <property type="evidence" value="ECO:0007669"/>
    <property type="project" value="UniProtKB-UniRule"/>
</dbReference>
<feature type="domain" description="ATP-grasp" evidence="5">
    <location>
        <begin position="81"/>
        <end position="263"/>
    </location>
</feature>
<dbReference type="AlphaFoldDB" id="A0A4R5W3E7"/>
<evidence type="ECO:0000256" key="4">
    <source>
        <dbReference type="HAMAP-Rule" id="MF_01928"/>
    </source>
</evidence>
<feature type="binding site" evidence="4">
    <location>
        <position position="117"/>
    </location>
    <ligand>
        <name>ATP</name>
        <dbReference type="ChEBI" id="CHEBI:30616"/>
    </ligand>
</feature>
<dbReference type="SUPFAM" id="SSF56059">
    <property type="entry name" value="Glutathione synthetase ATP-binding domain-like"/>
    <property type="match status" value="1"/>
</dbReference>
<keyword evidence="2 4" id="KW-0658">Purine biosynthesis</keyword>
<dbReference type="PROSITE" id="PS50975">
    <property type="entry name" value="ATP_GRASP"/>
    <property type="match status" value="1"/>
</dbReference>
<dbReference type="HAMAP" id="MF_01928">
    <property type="entry name" value="PurK"/>
    <property type="match status" value="1"/>
</dbReference>
<dbReference type="RefSeq" id="WP_133327560.1">
    <property type="nucleotide sequence ID" value="NZ_SMYL01000003.1"/>
</dbReference>
<keyword evidence="7" id="KW-1185">Reference proteome</keyword>
<dbReference type="Gene3D" id="3.40.50.20">
    <property type="match status" value="1"/>
</dbReference>
<dbReference type="Proteomes" id="UP000294829">
    <property type="component" value="Unassembled WGS sequence"/>
</dbReference>
<dbReference type="InterPro" id="IPR040686">
    <property type="entry name" value="PurK_C"/>
</dbReference>
<evidence type="ECO:0000256" key="3">
    <source>
        <dbReference type="ARBA" id="ARBA00022840"/>
    </source>
</evidence>
<comment type="caution">
    <text evidence="6">The sequence shown here is derived from an EMBL/GenBank/DDBJ whole genome shotgun (WGS) entry which is preliminary data.</text>
</comment>
<dbReference type="Gene3D" id="3.30.1490.20">
    <property type="entry name" value="ATP-grasp fold, A domain"/>
    <property type="match status" value="1"/>
</dbReference>
<dbReference type="GO" id="GO:0005524">
    <property type="term" value="F:ATP binding"/>
    <property type="evidence" value="ECO:0007669"/>
    <property type="project" value="UniProtKB-UniRule"/>
</dbReference>
<dbReference type="GO" id="GO:0046872">
    <property type="term" value="F:metal ion binding"/>
    <property type="evidence" value="ECO:0007669"/>
    <property type="project" value="InterPro"/>
</dbReference>
<sequence length="352" mass="38971">MKVAVLGNGQLGAMLQEAGLRIGVDVTTLNIDGDTLPDNDTIITAEREHWPTNAFTQAIENHPNWLNKATFAALANRISQKKLLDQLGLATSPWLELNPSISQEAIHQKLGPDVFLKRASGGYDGYGQLRIKQATPTDLSAWQNDVIAEQAINFDGEVSIIGARNRQGETVFYRLTENRHTNGILIISLSQPARHAQLQAQAEQMLSTVMNALDYVGVMAMECFMVGGKLMVNEIAPRVHNSAHWTQAGASISQFELHLRAVCGLHLAQPVQTGSSMMVNLIGVPYNPDWLKHGAARLHWYGKDWRAGRKMGHLNFHHPDPAQLRQWLTELELPEQFQSAKEWALNNLGATA</sequence>
<dbReference type="EMBL" id="SMYL01000003">
    <property type="protein sequence ID" value="TDK66557.1"/>
    <property type="molecule type" value="Genomic_DNA"/>
</dbReference>
<protein>
    <recommendedName>
        <fullName evidence="4">N5-carboxyaminoimidazole ribonucleotide synthase</fullName>
        <shortName evidence="4">N5-CAIR synthase</shortName>
        <ecNumber evidence="4">6.3.4.18</ecNumber>
    </recommendedName>
    <alternativeName>
        <fullName evidence="4">5-(carboxyamino)imidazole ribonucleotide synthetase</fullName>
    </alternativeName>
</protein>
<dbReference type="GO" id="GO:0034028">
    <property type="term" value="F:5-(carboxyamino)imidazole ribonucleotide synthase activity"/>
    <property type="evidence" value="ECO:0007669"/>
    <property type="project" value="UniProtKB-UniRule"/>
</dbReference>
<evidence type="ECO:0000313" key="6">
    <source>
        <dbReference type="EMBL" id="TDK66557.1"/>
    </source>
</evidence>
<dbReference type="SUPFAM" id="SSF52440">
    <property type="entry name" value="PreATP-grasp domain"/>
    <property type="match status" value="1"/>
</dbReference>
<feature type="binding site" evidence="4">
    <location>
        <position position="180"/>
    </location>
    <ligand>
        <name>ATP</name>
        <dbReference type="ChEBI" id="CHEBI:30616"/>
    </ligand>
</feature>
<dbReference type="GO" id="GO:0004638">
    <property type="term" value="F:phosphoribosylaminoimidazole carboxylase activity"/>
    <property type="evidence" value="ECO:0007669"/>
    <property type="project" value="InterPro"/>
</dbReference>
<comment type="function">
    <text evidence="4">Catalyzes the ATP-dependent conversion of 5-aminoimidazole ribonucleotide (AIR) and HCO(3)(-) to N5-carboxyaminoimidazole ribonucleotide (N5-CAIR).</text>
</comment>
<dbReference type="InterPro" id="IPR003135">
    <property type="entry name" value="ATP-grasp_carboxylate-amine"/>
</dbReference>
<dbReference type="Pfam" id="PF02222">
    <property type="entry name" value="ATP-grasp"/>
    <property type="match status" value="1"/>
</dbReference>
<keyword evidence="4 6" id="KW-0436">Ligase</keyword>
<reference evidence="6 7" key="1">
    <citation type="submission" date="2019-03" db="EMBL/GenBank/DDBJ databases">
        <title>Sapientia aquatica gen. nov., sp. nov., isolated from a crater lake.</title>
        <authorList>
            <person name="Felfoldi T."/>
            <person name="Szabo A."/>
            <person name="Toth E."/>
            <person name="Schumann P."/>
            <person name="Keki Z."/>
            <person name="Marialigeti K."/>
            <person name="Mathe I."/>
        </authorList>
    </citation>
    <scope>NUCLEOTIDE SEQUENCE [LARGE SCALE GENOMIC DNA]</scope>
    <source>
        <strain evidence="6 7">SA-152</strain>
    </source>
</reference>
<comment type="catalytic activity">
    <reaction evidence="4">
        <text>5-amino-1-(5-phospho-beta-D-ribosyl)imidazole + hydrogencarbonate + ATP = 5-carboxyamino-1-(5-phospho-D-ribosyl)imidazole + ADP + phosphate + 2 H(+)</text>
        <dbReference type="Rhea" id="RHEA:19317"/>
        <dbReference type="ChEBI" id="CHEBI:15378"/>
        <dbReference type="ChEBI" id="CHEBI:17544"/>
        <dbReference type="ChEBI" id="CHEBI:30616"/>
        <dbReference type="ChEBI" id="CHEBI:43474"/>
        <dbReference type="ChEBI" id="CHEBI:58730"/>
        <dbReference type="ChEBI" id="CHEBI:137981"/>
        <dbReference type="ChEBI" id="CHEBI:456216"/>
        <dbReference type="EC" id="6.3.4.18"/>
    </reaction>
</comment>
<dbReference type="EC" id="6.3.4.18" evidence="4"/>